<proteinExistence type="predicted"/>
<sequence length="284" mass="28711">MNWPAALSGAALRVMRTAVGRRVRQRVLQLALLGGGLFVLGVVFGGQAQAADGVPGQRPVIPVVASVSTEVVKPGPVPVPASVPVLAPVPAPVSDTVERVVRPVSDVVTKTVTEVLTGAPSLPTLPTLPVLPSVPAVPSQPVIPVQTPPAHTVPAPVSVPTPVRSVPRPSSGGHRSDVGPAEVTVGVGATYGPRFVADAADALGAVGHAVVRHAPSACAGHTPTQRPAPTGDTDGADNGASRHCDAHAVTLDNRVPVRIVPGAAARADAGETRDRYRDVPVFPG</sequence>
<feature type="compositionally biased region" description="Basic and acidic residues" evidence="1">
    <location>
        <begin position="268"/>
        <end position="278"/>
    </location>
</feature>
<feature type="region of interest" description="Disordered" evidence="1">
    <location>
        <begin position="265"/>
        <end position="284"/>
    </location>
</feature>
<name>A0ABU4FUJ7_9ACTN</name>
<feature type="region of interest" description="Disordered" evidence="1">
    <location>
        <begin position="217"/>
        <end position="242"/>
    </location>
</feature>
<dbReference type="EMBL" id="JAWMAJ010000341">
    <property type="protein sequence ID" value="MDV7223611.1"/>
    <property type="molecule type" value="Genomic_DNA"/>
</dbReference>
<organism evidence="2 3">
    <name type="scientific">Streptomyces prunicolor</name>
    <dbReference type="NCBI Taxonomy" id="67348"/>
    <lineage>
        <taxon>Bacteria</taxon>
        <taxon>Bacillati</taxon>
        <taxon>Actinomycetota</taxon>
        <taxon>Actinomycetes</taxon>
        <taxon>Kitasatosporales</taxon>
        <taxon>Streptomycetaceae</taxon>
        <taxon>Streptomyces</taxon>
    </lineage>
</organism>
<dbReference type="RefSeq" id="WP_317776006.1">
    <property type="nucleotide sequence ID" value="NZ_JAWMAJ010000341.1"/>
</dbReference>
<evidence type="ECO:0000313" key="2">
    <source>
        <dbReference type="EMBL" id="MDV7223611.1"/>
    </source>
</evidence>
<comment type="caution">
    <text evidence="2">The sequence shown here is derived from an EMBL/GenBank/DDBJ whole genome shotgun (WGS) entry which is preliminary data.</text>
</comment>
<protein>
    <submittedName>
        <fullName evidence="2">Uncharacterized protein</fullName>
    </submittedName>
</protein>
<feature type="region of interest" description="Disordered" evidence="1">
    <location>
        <begin position="152"/>
        <end position="181"/>
    </location>
</feature>
<feature type="compositionally biased region" description="Low complexity" evidence="1">
    <location>
        <begin position="152"/>
        <end position="171"/>
    </location>
</feature>
<accession>A0ABU4FUJ7</accession>
<evidence type="ECO:0000313" key="3">
    <source>
        <dbReference type="Proteomes" id="UP001187346"/>
    </source>
</evidence>
<dbReference type="Proteomes" id="UP001187346">
    <property type="component" value="Unassembled WGS sequence"/>
</dbReference>
<gene>
    <name evidence="2" type="ORF">R5A26_47630</name>
</gene>
<keyword evidence="3" id="KW-1185">Reference proteome</keyword>
<evidence type="ECO:0000256" key="1">
    <source>
        <dbReference type="SAM" id="MobiDB-lite"/>
    </source>
</evidence>
<reference evidence="2 3" key="1">
    <citation type="submission" date="2023-10" db="EMBL/GenBank/DDBJ databases">
        <title>Characterization of rhizosphere-enriched actinobacteria from wheat plants lab-grown on chernevaya soil.</title>
        <authorList>
            <person name="Tikhonova E.N."/>
            <person name="Konopkin A."/>
            <person name="Kravchenko I.K."/>
        </authorList>
    </citation>
    <scope>NUCLEOTIDE SEQUENCE [LARGE SCALE GENOMIC DNA]</scope>
    <source>
        <strain evidence="2 3">RR29</strain>
    </source>
</reference>